<organism evidence="1 2">
    <name type="scientific">Alienimonas californiensis</name>
    <dbReference type="NCBI Taxonomy" id="2527989"/>
    <lineage>
        <taxon>Bacteria</taxon>
        <taxon>Pseudomonadati</taxon>
        <taxon>Planctomycetota</taxon>
        <taxon>Planctomycetia</taxon>
        <taxon>Planctomycetales</taxon>
        <taxon>Planctomycetaceae</taxon>
        <taxon>Alienimonas</taxon>
    </lineage>
</organism>
<protein>
    <recommendedName>
        <fullName evidence="3">DUF429 domain-containing protein</fullName>
    </recommendedName>
</protein>
<dbReference type="InterPro" id="IPR007362">
    <property type="entry name" value="DUF429"/>
</dbReference>
<dbReference type="RefSeq" id="WP_145359009.1">
    <property type="nucleotide sequence ID" value="NZ_CP036265.1"/>
</dbReference>
<dbReference type="Proteomes" id="UP000318741">
    <property type="component" value="Chromosome"/>
</dbReference>
<dbReference type="EMBL" id="CP036265">
    <property type="protein sequence ID" value="QDT16140.1"/>
    <property type="molecule type" value="Genomic_DNA"/>
</dbReference>
<reference evidence="1 2" key="1">
    <citation type="submission" date="2019-02" db="EMBL/GenBank/DDBJ databases">
        <title>Deep-cultivation of Planctomycetes and their phenomic and genomic characterization uncovers novel biology.</title>
        <authorList>
            <person name="Wiegand S."/>
            <person name="Jogler M."/>
            <person name="Boedeker C."/>
            <person name="Pinto D."/>
            <person name="Vollmers J."/>
            <person name="Rivas-Marin E."/>
            <person name="Kohn T."/>
            <person name="Peeters S.H."/>
            <person name="Heuer A."/>
            <person name="Rast P."/>
            <person name="Oberbeckmann S."/>
            <person name="Bunk B."/>
            <person name="Jeske O."/>
            <person name="Meyerdierks A."/>
            <person name="Storesund J.E."/>
            <person name="Kallscheuer N."/>
            <person name="Luecker S."/>
            <person name="Lage O.M."/>
            <person name="Pohl T."/>
            <person name="Merkel B.J."/>
            <person name="Hornburger P."/>
            <person name="Mueller R.-W."/>
            <person name="Bruemmer F."/>
            <person name="Labrenz M."/>
            <person name="Spormann A.M."/>
            <person name="Op den Camp H."/>
            <person name="Overmann J."/>
            <person name="Amann R."/>
            <person name="Jetten M.S.M."/>
            <person name="Mascher T."/>
            <person name="Medema M.H."/>
            <person name="Devos D.P."/>
            <person name="Kaster A.-K."/>
            <person name="Ovreas L."/>
            <person name="Rohde M."/>
            <person name="Galperin M.Y."/>
            <person name="Jogler C."/>
        </authorList>
    </citation>
    <scope>NUCLEOTIDE SEQUENCE [LARGE SCALE GENOMIC DNA]</scope>
    <source>
        <strain evidence="1 2">CA12</strain>
    </source>
</reference>
<dbReference type="KEGG" id="acaf:CA12_22380"/>
<name>A0A517P9T6_9PLAN</name>
<evidence type="ECO:0000313" key="2">
    <source>
        <dbReference type="Proteomes" id="UP000318741"/>
    </source>
</evidence>
<proteinExistence type="predicted"/>
<gene>
    <name evidence="1" type="ORF">CA12_22380</name>
</gene>
<accession>A0A517P9T6</accession>
<keyword evidence="2" id="KW-1185">Reference proteome</keyword>
<dbReference type="AlphaFoldDB" id="A0A517P9T6"/>
<dbReference type="OrthoDB" id="271339at2"/>
<sequence>MDGPILPPFRTAFGVDFSGAKRAGRTAWVAEVAAAPDGGHLPRLVGLAPLGRLAGDDARGPALAWLVERIRRSENALWAVDAPFGLPIELYDGGWDEQLEVVRAWGGDAYAFGLHCVERARTRCGTMHPRRRTDLEAKTPFDCTHYRIIYQTFHAMRDVVAPLRADAGVCVLPFDWPSLPTARRVVVESCPASVLKRHGLPHRNYKQPAGGRLERFRLRNRQQIARWLEDRCEISRHRRRVMLTDPGGDALDAVLCAVGGLAAVRAADLASVRDDVRYGREGYIFG</sequence>
<dbReference type="Pfam" id="PF04250">
    <property type="entry name" value="DUF429"/>
    <property type="match status" value="1"/>
</dbReference>
<evidence type="ECO:0000313" key="1">
    <source>
        <dbReference type="EMBL" id="QDT16140.1"/>
    </source>
</evidence>
<evidence type="ECO:0008006" key="3">
    <source>
        <dbReference type="Google" id="ProtNLM"/>
    </source>
</evidence>